<sequence>MDSFEDHDRPTDSDLYAVLVGALRSRDDAGNKLKDLTIRRAWNLARENAQELADAVVSLAWDGLVHLVGPEERMVEDAEDSSRAISRVGIERRASGL</sequence>
<proteinExistence type="predicted"/>
<evidence type="ECO:0000313" key="2">
    <source>
        <dbReference type="Proteomes" id="UP000305948"/>
    </source>
</evidence>
<gene>
    <name evidence="1" type="ORF">OE88DRAFT_287148</name>
</gene>
<organism evidence="1 2">
    <name type="scientific">Heliocybe sulcata</name>
    <dbReference type="NCBI Taxonomy" id="5364"/>
    <lineage>
        <taxon>Eukaryota</taxon>
        <taxon>Fungi</taxon>
        <taxon>Dikarya</taxon>
        <taxon>Basidiomycota</taxon>
        <taxon>Agaricomycotina</taxon>
        <taxon>Agaricomycetes</taxon>
        <taxon>Gloeophyllales</taxon>
        <taxon>Gloeophyllaceae</taxon>
        <taxon>Heliocybe</taxon>
    </lineage>
</organism>
<keyword evidence="2" id="KW-1185">Reference proteome</keyword>
<dbReference type="Proteomes" id="UP000305948">
    <property type="component" value="Unassembled WGS sequence"/>
</dbReference>
<reference evidence="1 2" key="1">
    <citation type="journal article" date="2019" name="Nat. Ecol. Evol.">
        <title>Megaphylogeny resolves global patterns of mushroom evolution.</title>
        <authorList>
            <person name="Varga T."/>
            <person name="Krizsan K."/>
            <person name="Foldi C."/>
            <person name="Dima B."/>
            <person name="Sanchez-Garcia M."/>
            <person name="Sanchez-Ramirez S."/>
            <person name="Szollosi G.J."/>
            <person name="Szarkandi J.G."/>
            <person name="Papp V."/>
            <person name="Albert L."/>
            <person name="Andreopoulos W."/>
            <person name="Angelini C."/>
            <person name="Antonin V."/>
            <person name="Barry K.W."/>
            <person name="Bougher N.L."/>
            <person name="Buchanan P."/>
            <person name="Buyck B."/>
            <person name="Bense V."/>
            <person name="Catcheside P."/>
            <person name="Chovatia M."/>
            <person name="Cooper J."/>
            <person name="Damon W."/>
            <person name="Desjardin D."/>
            <person name="Finy P."/>
            <person name="Geml J."/>
            <person name="Haridas S."/>
            <person name="Hughes K."/>
            <person name="Justo A."/>
            <person name="Karasinski D."/>
            <person name="Kautmanova I."/>
            <person name="Kiss B."/>
            <person name="Kocsube S."/>
            <person name="Kotiranta H."/>
            <person name="LaButti K.M."/>
            <person name="Lechner B.E."/>
            <person name="Liimatainen K."/>
            <person name="Lipzen A."/>
            <person name="Lukacs Z."/>
            <person name="Mihaltcheva S."/>
            <person name="Morgado L.N."/>
            <person name="Niskanen T."/>
            <person name="Noordeloos M.E."/>
            <person name="Ohm R.A."/>
            <person name="Ortiz-Santana B."/>
            <person name="Ovrebo C."/>
            <person name="Racz N."/>
            <person name="Riley R."/>
            <person name="Savchenko A."/>
            <person name="Shiryaev A."/>
            <person name="Soop K."/>
            <person name="Spirin V."/>
            <person name="Szebenyi C."/>
            <person name="Tomsovsky M."/>
            <person name="Tulloss R.E."/>
            <person name="Uehling J."/>
            <person name="Grigoriev I.V."/>
            <person name="Vagvolgyi C."/>
            <person name="Papp T."/>
            <person name="Martin F.M."/>
            <person name="Miettinen O."/>
            <person name="Hibbett D.S."/>
            <person name="Nagy L.G."/>
        </authorList>
    </citation>
    <scope>NUCLEOTIDE SEQUENCE [LARGE SCALE GENOMIC DNA]</scope>
    <source>
        <strain evidence="1 2">OMC1185</strain>
    </source>
</reference>
<name>A0A5C3N096_9AGAM</name>
<protein>
    <submittedName>
        <fullName evidence="1">Uncharacterized protein</fullName>
    </submittedName>
</protein>
<dbReference type="AlphaFoldDB" id="A0A5C3N096"/>
<dbReference type="EMBL" id="ML213513">
    <property type="protein sequence ID" value="TFK50707.1"/>
    <property type="molecule type" value="Genomic_DNA"/>
</dbReference>
<evidence type="ECO:0000313" key="1">
    <source>
        <dbReference type="EMBL" id="TFK50707.1"/>
    </source>
</evidence>
<accession>A0A5C3N096</accession>